<accession>A0ABQ4YVI1</accession>
<feature type="region of interest" description="Disordered" evidence="1">
    <location>
        <begin position="240"/>
        <end position="284"/>
    </location>
</feature>
<dbReference type="EMBL" id="BQNB010010708">
    <property type="protein sequence ID" value="GJS80917.1"/>
    <property type="molecule type" value="Genomic_DNA"/>
</dbReference>
<comment type="caution">
    <text evidence="2">The sequence shown here is derived from an EMBL/GenBank/DDBJ whole genome shotgun (WGS) entry which is preliminary data.</text>
</comment>
<protein>
    <submittedName>
        <fullName evidence="2">Uncharacterized protein</fullName>
    </submittedName>
</protein>
<dbReference type="Gene3D" id="1.10.287.10">
    <property type="entry name" value="S15/NS1, RNA-binding"/>
    <property type="match status" value="1"/>
</dbReference>
<dbReference type="Proteomes" id="UP001151760">
    <property type="component" value="Unassembled WGS sequence"/>
</dbReference>
<feature type="compositionally biased region" description="Polar residues" evidence="1">
    <location>
        <begin position="170"/>
        <end position="182"/>
    </location>
</feature>
<reference evidence="2" key="2">
    <citation type="submission" date="2022-01" db="EMBL/GenBank/DDBJ databases">
        <authorList>
            <person name="Yamashiro T."/>
            <person name="Shiraishi A."/>
            <person name="Satake H."/>
            <person name="Nakayama K."/>
        </authorList>
    </citation>
    <scope>NUCLEOTIDE SEQUENCE</scope>
</reference>
<feature type="compositionally biased region" description="Polar residues" evidence="1">
    <location>
        <begin position="263"/>
        <end position="276"/>
    </location>
</feature>
<reference evidence="2" key="1">
    <citation type="journal article" date="2022" name="Int. J. Mol. Sci.">
        <title>Draft Genome of Tanacetum Coccineum: Genomic Comparison of Closely Related Tanacetum-Family Plants.</title>
        <authorList>
            <person name="Yamashiro T."/>
            <person name="Shiraishi A."/>
            <person name="Nakayama K."/>
            <person name="Satake H."/>
        </authorList>
    </citation>
    <scope>NUCLEOTIDE SEQUENCE</scope>
</reference>
<keyword evidence="3" id="KW-1185">Reference proteome</keyword>
<feature type="region of interest" description="Disordered" evidence="1">
    <location>
        <begin position="339"/>
        <end position="360"/>
    </location>
</feature>
<gene>
    <name evidence="2" type="ORF">Tco_0747458</name>
</gene>
<feature type="region of interest" description="Disordered" evidence="1">
    <location>
        <begin position="167"/>
        <end position="206"/>
    </location>
</feature>
<feature type="compositionally biased region" description="Polar residues" evidence="1">
    <location>
        <begin position="240"/>
        <end position="249"/>
    </location>
</feature>
<name>A0ABQ4YVI1_9ASTR</name>
<feature type="compositionally biased region" description="Low complexity" evidence="1">
    <location>
        <begin position="183"/>
        <end position="196"/>
    </location>
</feature>
<sequence length="393" mass="44656">MFGSDFFIEFPRDKYRYAQEALALRKHLKNKNDEDAKMDLCCVEGKIRVCVDYHKMNDATENRIVHKIYHVSLDKEEQESWMKFRELAESITALEGMRYPIREEDLTTVKKDDNLAGFIGEYVVMPLTSPVGWLISEDLATRRCTICAFYHELVIPEQTKFRIKGIDGTASMSGPENPSEQNSLSGLGLLLSPSSSTGNDSEDIVGSTIESPGCVLRDMTSVFVPGDLLVSPLKRDTYHANSNANSETLPNGWKKNKSRHEGSNSSQVETSHSSMDSRQKRKRLSEANQQLLEKNIANKPIYVGRNTATVNGEPRPKKLKTMTGIDQHDHLTSTKIKNENERQTENTRASSKSKLLDRKSCEEVEMPAKNRSFKIRIHRLNAKHSEREEIKDF</sequence>
<proteinExistence type="predicted"/>
<evidence type="ECO:0000313" key="3">
    <source>
        <dbReference type="Proteomes" id="UP001151760"/>
    </source>
</evidence>
<evidence type="ECO:0000313" key="2">
    <source>
        <dbReference type="EMBL" id="GJS80917.1"/>
    </source>
</evidence>
<evidence type="ECO:0000256" key="1">
    <source>
        <dbReference type="SAM" id="MobiDB-lite"/>
    </source>
</evidence>
<organism evidence="2 3">
    <name type="scientific">Tanacetum coccineum</name>
    <dbReference type="NCBI Taxonomy" id="301880"/>
    <lineage>
        <taxon>Eukaryota</taxon>
        <taxon>Viridiplantae</taxon>
        <taxon>Streptophyta</taxon>
        <taxon>Embryophyta</taxon>
        <taxon>Tracheophyta</taxon>
        <taxon>Spermatophyta</taxon>
        <taxon>Magnoliopsida</taxon>
        <taxon>eudicotyledons</taxon>
        <taxon>Gunneridae</taxon>
        <taxon>Pentapetalae</taxon>
        <taxon>asterids</taxon>
        <taxon>campanulids</taxon>
        <taxon>Asterales</taxon>
        <taxon>Asteraceae</taxon>
        <taxon>Asteroideae</taxon>
        <taxon>Anthemideae</taxon>
        <taxon>Anthemidinae</taxon>
        <taxon>Tanacetum</taxon>
    </lineage>
</organism>